<evidence type="ECO:0000313" key="2">
    <source>
        <dbReference type="EMBL" id="QOW09760.1"/>
    </source>
</evidence>
<evidence type="ECO:0000313" key="3">
    <source>
        <dbReference type="Proteomes" id="UP000594195"/>
    </source>
</evidence>
<dbReference type="Proteomes" id="UP000594195">
    <property type="component" value="Chromosome"/>
</dbReference>
<protein>
    <submittedName>
        <fullName evidence="2">Heme-binding protein</fullName>
    </submittedName>
</protein>
<dbReference type="PROSITE" id="PS51257">
    <property type="entry name" value="PROKAR_LIPOPROTEIN"/>
    <property type="match status" value="1"/>
</dbReference>
<dbReference type="PANTHER" id="PTHR34309">
    <property type="entry name" value="SLR1406 PROTEIN"/>
    <property type="match status" value="1"/>
</dbReference>
<dbReference type="PANTHER" id="PTHR34309:SF1">
    <property type="entry name" value="PROTEIN GLCG"/>
    <property type="match status" value="1"/>
</dbReference>
<gene>
    <name evidence="2" type="ORF">Q73A0000_04950</name>
</gene>
<dbReference type="Pfam" id="PF03928">
    <property type="entry name" value="HbpS-like"/>
    <property type="match status" value="1"/>
</dbReference>
<dbReference type="KEGG" id="kfa:Q73A0000_04950"/>
<dbReference type="SUPFAM" id="SSF143744">
    <property type="entry name" value="GlcG-like"/>
    <property type="match status" value="1"/>
</dbReference>
<evidence type="ECO:0000256" key="1">
    <source>
        <dbReference type="SAM" id="SignalP"/>
    </source>
</evidence>
<accession>A0A7M2Y6P8</accession>
<name>A0A7M2Y6P8_9FLAO</name>
<dbReference type="Gene3D" id="3.30.450.150">
    <property type="entry name" value="Haem-degrading domain"/>
    <property type="match status" value="1"/>
</dbReference>
<keyword evidence="3" id="KW-1185">Reference proteome</keyword>
<dbReference type="EMBL" id="CP040442">
    <property type="protein sequence ID" value="QOW09760.1"/>
    <property type="molecule type" value="Genomic_DNA"/>
</dbReference>
<feature type="signal peptide" evidence="1">
    <location>
        <begin position="1"/>
        <end position="22"/>
    </location>
</feature>
<dbReference type="AlphaFoldDB" id="A0A7M2Y6P8"/>
<dbReference type="InterPro" id="IPR038084">
    <property type="entry name" value="PduO/GlcC-like_sf"/>
</dbReference>
<dbReference type="InterPro" id="IPR052517">
    <property type="entry name" value="GlcG_carb_metab_protein"/>
</dbReference>
<keyword evidence="1" id="KW-0732">Signal</keyword>
<proteinExistence type="predicted"/>
<dbReference type="InterPro" id="IPR005624">
    <property type="entry name" value="PduO/GlcC-like"/>
</dbReference>
<reference evidence="2 3" key="1">
    <citation type="submission" date="2019-05" db="EMBL/GenBank/DDBJ databases">
        <title>Chryseobacterium sp. isolated from King George Island, maritime Antarctica.</title>
        <authorList>
            <person name="Peng X."/>
        </authorList>
    </citation>
    <scope>NUCLEOTIDE SEQUENCE [LARGE SCALE GENOMIC DNA]</scope>
    <source>
        <strain evidence="2 3">7-3A</strain>
    </source>
</reference>
<sequence length="165" mass="17260">MKTGKNIIITTALLFMSCMASAQYVQKENSLNQAGALKLAEQAGIEAQKLDKKVSVAVLNSSGVTLLLLKADNVGPHNTEASRRKAYTSLSTKTPSLDLMKNAANSESAKNLNTLPELLLLGGGAPVWKDGELIGSLGVSGGGSGENDNNIAMKAIENLGFKTNK</sequence>
<organism evidence="2 3">
    <name type="scientific">Kaistella flava</name>
    <name type="common">ex Peng et al. 2021</name>
    <dbReference type="NCBI Taxonomy" id="2038776"/>
    <lineage>
        <taxon>Bacteria</taxon>
        <taxon>Pseudomonadati</taxon>
        <taxon>Bacteroidota</taxon>
        <taxon>Flavobacteriia</taxon>
        <taxon>Flavobacteriales</taxon>
        <taxon>Weeksellaceae</taxon>
        <taxon>Chryseobacterium group</taxon>
        <taxon>Kaistella</taxon>
    </lineage>
</organism>
<feature type="chain" id="PRO_5032638098" evidence="1">
    <location>
        <begin position="23"/>
        <end position="165"/>
    </location>
</feature>